<gene>
    <name evidence="1" type="ORF">AAJCM20276_26850</name>
</gene>
<dbReference type="AlphaFoldDB" id="A0A6S6PMZ4"/>
<dbReference type="InterPro" id="IPR016884">
    <property type="entry name" value="UCP028438"/>
</dbReference>
<proteinExistence type="predicted"/>
<accession>A0A6S6PMZ4</accession>
<sequence length="203" mass="21479">MATGDQADFVTRLRQLLPDNWFPAAPAAGEQEKAPVLVGVLSGCANVLAWLWLQLADVSNQARLQTTTGTDLSMKADDYFGIDNFPRMSGETDAAYRQRIINQLRATKNTRAAIIAAVQAVTGTTPTIIEQTNADDCKGYGSTANPSAGGGYGYGAGLHNGHLSGGQFFITVQRGSVTDDSIILNAINSTKAVGAIAWTRITD</sequence>
<reference evidence="1 2" key="1">
    <citation type="submission" date="2020-07" db="EMBL/GenBank/DDBJ databases">
        <title>Complete Genome Sequence of an acetic acid bacterium, Acetobacter aceti JCM20276.</title>
        <authorList>
            <person name="Hirose Y."/>
            <person name="Mihara H."/>
        </authorList>
    </citation>
    <scope>NUCLEOTIDE SEQUENCE [LARGE SCALE GENOMIC DNA]</scope>
    <source>
        <strain evidence="1 2">JCM20276</strain>
    </source>
</reference>
<evidence type="ECO:0000313" key="2">
    <source>
        <dbReference type="Proteomes" id="UP000515220"/>
    </source>
</evidence>
<protein>
    <submittedName>
        <fullName evidence="1">Uncharacterized protein</fullName>
    </submittedName>
</protein>
<dbReference type="EMBL" id="AP023326">
    <property type="protein sequence ID" value="BCI68061.1"/>
    <property type="molecule type" value="Genomic_DNA"/>
</dbReference>
<dbReference type="RefSeq" id="WP_099347922.1">
    <property type="nucleotide sequence ID" value="NZ_AP023326.1"/>
</dbReference>
<dbReference type="PIRSF" id="PIRSF028438">
    <property type="entry name" value="UCP028438"/>
    <property type="match status" value="1"/>
</dbReference>
<dbReference type="Proteomes" id="UP000515220">
    <property type="component" value="Chromosome"/>
</dbReference>
<evidence type="ECO:0000313" key="1">
    <source>
        <dbReference type="EMBL" id="BCI68061.1"/>
    </source>
</evidence>
<organism evidence="1 2">
    <name type="scientific">Acetobacter aceti</name>
    <dbReference type="NCBI Taxonomy" id="435"/>
    <lineage>
        <taxon>Bacteria</taxon>
        <taxon>Pseudomonadati</taxon>
        <taxon>Pseudomonadota</taxon>
        <taxon>Alphaproteobacteria</taxon>
        <taxon>Acetobacterales</taxon>
        <taxon>Acetobacteraceae</taxon>
        <taxon>Acetobacter</taxon>
        <taxon>Acetobacter subgen. Acetobacter</taxon>
    </lineage>
</organism>
<name>A0A6S6PMZ4_ACEAC</name>